<organism evidence="3 4">
    <name type="scientific">Mizuhopecten yessoensis</name>
    <name type="common">Japanese scallop</name>
    <name type="synonym">Patinopecten yessoensis</name>
    <dbReference type="NCBI Taxonomy" id="6573"/>
    <lineage>
        <taxon>Eukaryota</taxon>
        <taxon>Metazoa</taxon>
        <taxon>Spiralia</taxon>
        <taxon>Lophotrochozoa</taxon>
        <taxon>Mollusca</taxon>
        <taxon>Bivalvia</taxon>
        <taxon>Autobranchia</taxon>
        <taxon>Pteriomorphia</taxon>
        <taxon>Pectinida</taxon>
        <taxon>Pectinoidea</taxon>
        <taxon>Pectinidae</taxon>
        <taxon>Mizuhopecten</taxon>
    </lineage>
</organism>
<dbReference type="Proteomes" id="UP000242188">
    <property type="component" value="Unassembled WGS sequence"/>
</dbReference>
<feature type="compositionally biased region" description="Basic and acidic residues" evidence="1">
    <location>
        <begin position="368"/>
        <end position="378"/>
    </location>
</feature>
<feature type="compositionally biased region" description="Low complexity" evidence="1">
    <location>
        <begin position="285"/>
        <end position="294"/>
    </location>
</feature>
<feature type="transmembrane region" description="Helical" evidence="2">
    <location>
        <begin position="165"/>
        <end position="189"/>
    </location>
</feature>
<proteinExistence type="predicted"/>
<reference evidence="3 4" key="1">
    <citation type="journal article" date="2017" name="Nat. Ecol. Evol.">
        <title>Scallop genome provides insights into evolution of bilaterian karyotype and development.</title>
        <authorList>
            <person name="Wang S."/>
            <person name="Zhang J."/>
            <person name="Jiao W."/>
            <person name="Li J."/>
            <person name="Xun X."/>
            <person name="Sun Y."/>
            <person name="Guo X."/>
            <person name="Huan P."/>
            <person name="Dong B."/>
            <person name="Zhang L."/>
            <person name="Hu X."/>
            <person name="Sun X."/>
            <person name="Wang J."/>
            <person name="Zhao C."/>
            <person name="Wang Y."/>
            <person name="Wang D."/>
            <person name="Huang X."/>
            <person name="Wang R."/>
            <person name="Lv J."/>
            <person name="Li Y."/>
            <person name="Zhang Z."/>
            <person name="Liu B."/>
            <person name="Lu W."/>
            <person name="Hui Y."/>
            <person name="Liang J."/>
            <person name="Zhou Z."/>
            <person name="Hou R."/>
            <person name="Li X."/>
            <person name="Liu Y."/>
            <person name="Li H."/>
            <person name="Ning X."/>
            <person name="Lin Y."/>
            <person name="Zhao L."/>
            <person name="Xing Q."/>
            <person name="Dou J."/>
            <person name="Li Y."/>
            <person name="Mao J."/>
            <person name="Guo H."/>
            <person name="Dou H."/>
            <person name="Li T."/>
            <person name="Mu C."/>
            <person name="Jiang W."/>
            <person name="Fu Q."/>
            <person name="Fu X."/>
            <person name="Miao Y."/>
            <person name="Liu J."/>
            <person name="Yu Q."/>
            <person name="Li R."/>
            <person name="Liao H."/>
            <person name="Li X."/>
            <person name="Kong Y."/>
            <person name="Jiang Z."/>
            <person name="Chourrout D."/>
            <person name="Li R."/>
            <person name="Bao Z."/>
        </authorList>
    </citation>
    <scope>NUCLEOTIDE SEQUENCE [LARGE SCALE GENOMIC DNA]</scope>
    <source>
        <strain evidence="3 4">PY_sf001</strain>
    </source>
</reference>
<evidence type="ECO:0000313" key="3">
    <source>
        <dbReference type="EMBL" id="OWF37546.1"/>
    </source>
</evidence>
<feature type="transmembrane region" description="Helical" evidence="2">
    <location>
        <begin position="33"/>
        <end position="58"/>
    </location>
</feature>
<keyword evidence="2" id="KW-1133">Transmembrane helix</keyword>
<keyword evidence="2" id="KW-0812">Transmembrane</keyword>
<protein>
    <submittedName>
        <fullName evidence="3">Uncharacterized protein</fullName>
    </submittedName>
</protein>
<sequence length="378" mass="41530">MSTHNAEFQAFKQQKAAKKEALREERAKGAKHLHWVGVSMLVTSLGLLISSSLFVAYVNKSENLHLGTVPIGLFAALLGIAGGLCEYCASRTIVESEAKGCSKSLIIGNFVLSFVALGQCVIASGFAGSTYSTCMEDPGPPPDADSWFSDFRQCVSYRTEVRTFAIFMILFGIALGLMSVASIVVYCIYKTSFGIYHQAQMLMQVQRDVPAIQHILNMHAQYPDRNTCSNEELQQLQGYITEIQERLTEAASIPQRNNAGAPIMLMNLQAQVTTLQQTLNTHIQMSGQPQQPGYPTGGPGQMYYPQGGQGQPPYHQGQYMPYSQGQAQPMNYPQGGQGQHAHYPQDHNQGQAGGQPPPSYEFAMTKYPDADTKQKNWV</sequence>
<feature type="transmembrane region" description="Helical" evidence="2">
    <location>
        <begin position="106"/>
        <end position="127"/>
    </location>
</feature>
<keyword evidence="4" id="KW-1185">Reference proteome</keyword>
<dbReference type="EMBL" id="NEDP02005587">
    <property type="protein sequence ID" value="OWF37546.1"/>
    <property type="molecule type" value="Genomic_DNA"/>
</dbReference>
<feature type="region of interest" description="Disordered" evidence="1">
    <location>
        <begin position="285"/>
        <end position="378"/>
    </location>
</feature>
<dbReference type="OrthoDB" id="10429754at2759"/>
<evidence type="ECO:0000256" key="1">
    <source>
        <dbReference type="SAM" id="MobiDB-lite"/>
    </source>
</evidence>
<name>A0A210PM90_MIZYE</name>
<evidence type="ECO:0000256" key="2">
    <source>
        <dbReference type="SAM" id="Phobius"/>
    </source>
</evidence>
<comment type="caution">
    <text evidence="3">The sequence shown here is derived from an EMBL/GenBank/DDBJ whole genome shotgun (WGS) entry which is preliminary data.</text>
</comment>
<accession>A0A210PM90</accession>
<feature type="transmembrane region" description="Helical" evidence="2">
    <location>
        <begin position="64"/>
        <end position="85"/>
    </location>
</feature>
<evidence type="ECO:0000313" key="4">
    <source>
        <dbReference type="Proteomes" id="UP000242188"/>
    </source>
</evidence>
<gene>
    <name evidence="3" type="ORF">KP79_PYT07416</name>
</gene>
<dbReference type="AlphaFoldDB" id="A0A210PM90"/>
<keyword evidence="2" id="KW-0472">Membrane</keyword>
<feature type="compositionally biased region" description="Low complexity" evidence="1">
    <location>
        <begin position="301"/>
        <end position="322"/>
    </location>
</feature>